<gene>
    <name evidence="6" type="primary">modA</name>
    <name evidence="6" type="ORF">H0194_10125</name>
</gene>
<dbReference type="SUPFAM" id="SSF53850">
    <property type="entry name" value="Periplasmic binding protein-like II"/>
    <property type="match status" value="1"/>
</dbReference>
<evidence type="ECO:0000313" key="7">
    <source>
        <dbReference type="Proteomes" id="UP000515743"/>
    </source>
</evidence>
<dbReference type="EMBL" id="CP059404">
    <property type="protein sequence ID" value="QNE90626.1"/>
    <property type="molecule type" value="Genomic_DNA"/>
</dbReference>
<evidence type="ECO:0000256" key="3">
    <source>
        <dbReference type="ARBA" id="ARBA00022729"/>
    </source>
</evidence>
<evidence type="ECO:0000313" key="6">
    <source>
        <dbReference type="EMBL" id="QNE90626.1"/>
    </source>
</evidence>
<comment type="similarity">
    <text evidence="1">Belongs to the bacterial solute-binding protein ModA family.</text>
</comment>
<keyword evidence="4" id="KW-0500">Molybdenum</keyword>
<feature type="binding site" evidence="4">
    <location>
        <position position="31"/>
    </location>
    <ligand>
        <name>molybdate</name>
        <dbReference type="ChEBI" id="CHEBI:36264"/>
    </ligand>
</feature>
<feature type="binding site" evidence="4">
    <location>
        <position position="161"/>
    </location>
    <ligand>
        <name>molybdate</name>
        <dbReference type="ChEBI" id="CHEBI:36264"/>
    </ligand>
</feature>
<accession>A0A7G7CSR0</accession>
<sequence>MPGPPGEDVSGSPRGASEGSATVPLTIAGASSTRVLNDALSERAAAQTPPLHLDFNNAGSSTLVQQLADGAPADVLLTASRATMDQAVKDGTVTAPVELASNHMVMVVPRGNPAGIISVADLSTQHAFVACDPQVPCGDTTATLSARNHLTLDADSLEHQVADVLGKVASGEADAGWVYSTDAAAAGESVEVIDIPGAHEFSNAIMGAVTTSSAHPEEAQTLLTLIDTDFNAEWKRHGFDD</sequence>
<evidence type="ECO:0000256" key="2">
    <source>
        <dbReference type="ARBA" id="ARBA00022723"/>
    </source>
</evidence>
<dbReference type="GO" id="GO:0030973">
    <property type="term" value="F:molybdate ion binding"/>
    <property type="evidence" value="ECO:0007669"/>
    <property type="project" value="TreeGrafter"/>
</dbReference>
<dbReference type="PANTHER" id="PTHR30632">
    <property type="entry name" value="MOLYBDATE-BINDING PERIPLASMIC PROTEIN"/>
    <property type="match status" value="1"/>
</dbReference>
<dbReference type="PANTHER" id="PTHR30632:SF0">
    <property type="entry name" value="SULFATE-BINDING PROTEIN"/>
    <property type="match status" value="1"/>
</dbReference>
<evidence type="ECO:0000256" key="4">
    <source>
        <dbReference type="PIRSR" id="PIRSR004846-1"/>
    </source>
</evidence>
<dbReference type="PIRSF" id="PIRSF004846">
    <property type="entry name" value="ModA"/>
    <property type="match status" value="1"/>
</dbReference>
<feature type="binding site" evidence="4">
    <location>
        <position position="179"/>
    </location>
    <ligand>
        <name>molybdate</name>
        <dbReference type="ChEBI" id="CHEBI:36264"/>
    </ligand>
</feature>
<keyword evidence="7" id="KW-1185">Reference proteome</keyword>
<dbReference type="KEGG" id="cik:H0194_10125"/>
<name>A0A7G7CSR0_9CORY</name>
<keyword evidence="3" id="KW-0732">Signal</keyword>
<dbReference type="Pfam" id="PF13531">
    <property type="entry name" value="SBP_bac_11"/>
    <property type="match status" value="1"/>
</dbReference>
<feature type="region of interest" description="Disordered" evidence="5">
    <location>
        <begin position="1"/>
        <end position="22"/>
    </location>
</feature>
<evidence type="ECO:0000256" key="5">
    <source>
        <dbReference type="SAM" id="MobiDB-lite"/>
    </source>
</evidence>
<keyword evidence="2 4" id="KW-0479">Metal-binding</keyword>
<evidence type="ECO:0000256" key="1">
    <source>
        <dbReference type="ARBA" id="ARBA00009175"/>
    </source>
</evidence>
<reference evidence="6 7" key="1">
    <citation type="submission" date="2020-07" db="EMBL/GenBank/DDBJ databases">
        <title>Complete genome and description of Corynebacterium incognita strain Marseille-Q3630 sp. nov.</title>
        <authorList>
            <person name="Boxberger M."/>
        </authorList>
    </citation>
    <scope>NUCLEOTIDE SEQUENCE [LARGE SCALE GENOMIC DNA]</scope>
    <source>
        <strain evidence="6 7">Marseille-Q3630</strain>
    </source>
</reference>
<dbReference type="GO" id="GO:0015689">
    <property type="term" value="P:molybdate ion transport"/>
    <property type="evidence" value="ECO:0007669"/>
    <property type="project" value="InterPro"/>
</dbReference>
<dbReference type="InterPro" id="IPR005950">
    <property type="entry name" value="ModA"/>
</dbReference>
<dbReference type="GO" id="GO:0046872">
    <property type="term" value="F:metal ion binding"/>
    <property type="evidence" value="ECO:0007669"/>
    <property type="project" value="UniProtKB-KW"/>
</dbReference>
<dbReference type="Proteomes" id="UP000515743">
    <property type="component" value="Chromosome"/>
</dbReference>
<dbReference type="NCBIfam" id="TIGR01256">
    <property type="entry name" value="modA"/>
    <property type="match status" value="1"/>
</dbReference>
<protein>
    <submittedName>
        <fullName evidence="6">Molybdate ABC transporter substrate-binding protein</fullName>
    </submittedName>
</protein>
<dbReference type="Gene3D" id="3.40.190.10">
    <property type="entry name" value="Periplasmic binding protein-like II"/>
    <property type="match status" value="2"/>
</dbReference>
<proteinExistence type="inferred from homology"/>
<organism evidence="6 7">
    <name type="scientific">Corynebacterium incognita</name>
    <dbReference type="NCBI Taxonomy" id="2754725"/>
    <lineage>
        <taxon>Bacteria</taxon>
        <taxon>Bacillati</taxon>
        <taxon>Actinomycetota</taxon>
        <taxon>Actinomycetes</taxon>
        <taxon>Mycobacteriales</taxon>
        <taxon>Corynebacteriaceae</taxon>
        <taxon>Corynebacterium</taxon>
    </lineage>
</organism>
<dbReference type="AlphaFoldDB" id="A0A7G7CSR0"/>
<feature type="binding site" evidence="4">
    <location>
        <position position="60"/>
    </location>
    <ligand>
        <name>molybdate</name>
        <dbReference type="ChEBI" id="CHEBI:36264"/>
    </ligand>
</feature>
<dbReference type="InterPro" id="IPR050682">
    <property type="entry name" value="ModA/WtpA"/>
</dbReference>